<keyword evidence="1" id="KW-0812">Transmembrane</keyword>
<comment type="caution">
    <text evidence="2">The sequence shown here is derived from an EMBL/GenBank/DDBJ whole genome shotgun (WGS) entry which is preliminary data.</text>
</comment>
<evidence type="ECO:0000313" key="2">
    <source>
        <dbReference type="EMBL" id="EPH46135.1"/>
    </source>
</evidence>
<gene>
    <name evidence="2" type="ORF">STRAU_0871</name>
</gene>
<keyword evidence="1" id="KW-0472">Membrane</keyword>
<sequence length="30" mass="3480">MSTMKILFLLAILGIAVTLWSMRSSKRKQR</sequence>
<name>S4A5Y0_9ACTN</name>
<dbReference type="EMBL" id="AOPZ01000028">
    <property type="protein sequence ID" value="EPH46135.1"/>
    <property type="molecule type" value="Genomic_DNA"/>
</dbReference>
<keyword evidence="3" id="KW-1185">Reference proteome</keyword>
<evidence type="ECO:0000256" key="1">
    <source>
        <dbReference type="SAM" id="Phobius"/>
    </source>
</evidence>
<dbReference type="AlphaFoldDB" id="S4A5Y0"/>
<protein>
    <submittedName>
        <fullName evidence="2">Uncharacterized protein</fullName>
    </submittedName>
</protein>
<organism evidence="2 3">
    <name type="scientific">Streptomyces aurantiacus JA 4570</name>
    <dbReference type="NCBI Taxonomy" id="1286094"/>
    <lineage>
        <taxon>Bacteria</taxon>
        <taxon>Bacillati</taxon>
        <taxon>Actinomycetota</taxon>
        <taxon>Actinomycetes</taxon>
        <taxon>Kitasatosporales</taxon>
        <taxon>Streptomycetaceae</taxon>
        <taxon>Streptomyces</taxon>
        <taxon>Streptomyces aurantiacus group</taxon>
    </lineage>
</organism>
<feature type="transmembrane region" description="Helical" evidence="1">
    <location>
        <begin position="6"/>
        <end position="22"/>
    </location>
</feature>
<reference evidence="2 3" key="1">
    <citation type="submission" date="2013-02" db="EMBL/GenBank/DDBJ databases">
        <title>Draft Genome Sequence of Streptomyces aurantiacus, Which Produces Setomimycin.</title>
        <authorList>
            <person name="Gruening B.A."/>
            <person name="Praeg A."/>
            <person name="Erxleben A."/>
            <person name="Guenther S."/>
            <person name="Mueller M."/>
        </authorList>
    </citation>
    <scope>NUCLEOTIDE SEQUENCE [LARGE SCALE GENOMIC DNA]</scope>
    <source>
        <strain evidence="2 3">JA 4570</strain>
    </source>
</reference>
<proteinExistence type="predicted"/>
<accession>S4A5Y0</accession>
<evidence type="ECO:0000313" key="3">
    <source>
        <dbReference type="Proteomes" id="UP000014629"/>
    </source>
</evidence>
<keyword evidence="1" id="KW-1133">Transmembrane helix</keyword>
<dbReference type="Proteomes" id="UP000014629">
    <property type="component" value="Unassembled WGS sequence"/>
</dbReference>